<reference evidence="1 2" key="1">
    <citation type="submission" date="2016-10" db="EMBL/GenBank/DDBJ databases">
        <authorList>
            <person name="de Groot N.N."/>
        </authorList>
    </citation>
    <scope>NUCLEOTIDE SEQUENCE [LARGE SCALE GENOMIC DNA]</scope>
    <source>
        <strain evidence="1 2">DSM 23421</strain>
    </source>
</reference>
<accession>A0A1G6YJ80</accession>
<evidence type="ECO:0000313" key="2">
    <source>
        <dbReference type="Proteomes" id="UP000199109"/>
    </source>
</evidence>
<dbReference type="Proteomes" id="UP000199109">
    <property type="component" value="Unassembled WGS sequence"/>
</dbReference>
<proteinExistence type="predicted"/>
<dbReference type="AlphaFoldDB" id="A0A1G6YJ80"/>
<sequence>MVYELAKHHENKKLTIITKNENHEFRKKKQQNGQ</sequence>
<name>A0A1G6YJ80_9FLAO</name>
<organism evidence="1 2">
    <name type="scientific">Pricia antarctica</name>
    <dbReference type="NCBI Taxonomy" id="641691"/>
    <lineage>
        <taxon>Bacteria</taxon>
        <taxon>Pseudomonadati</taxon>
        <taxon>Bacteroidota</taxon>
        <taxon>Flavobacteriia</taxon>
        <taxon>Flavobacteriales</taxon>
        <taxon>Flavobacteriaceae</taxon>
        <taxon>Pricia</taxon>
    </lineage>
</organism>
<gene>
    <name evidence="1" type="ORF">SAMN05421636_102278</name>
</gene>
<keyword evidence="2" id="KW-1185">Reference proteome</keyword>
<dbReference type="STRING" id="641691.SAMN05421636_102278"/>
<dbReference type="EMBL" id="FNAO01000002">
    <property type="protein sequence ID" value="SDD90400.1"/>
    <property type="molecule type" value="Genomic_DNA"/>
</dbReference>
<evidence type="ECO:0000313" key="1">
    <source>
        <dbReference type="EMBL" id="SDD90400.1"/>
    </source>
</evidence>
<protein>
    <submittedName>
        <fullName evidence="1">Uncharacterized protein</fullName>
    </submittedName>
</protein>